<evidence type="ECO:0000256" key="4">
    <source>
        <dbReference type="ARBA" id="ARBA00023040"/>
    </source>
</evidence>
<feature type="transmembrane region" description="Helical" evidence="10">
    <location>
        <begin position="393"/>
        <end position="411"/>
    </location>
</feature>
<dbReference type="GO" id="GO:0005886">
    <property type="term" value="C:plasma membrane"/>
    <property type="evidence" value="ECO:0007669"/>
    <property type="project" value="TreeGrafter"/>
</dbReference>
<dbReference type="PROSITE" id="PS00237">
    <property type="entry name" value="G_PROTEIN_RECEP_F1_1"/>
    <property type="match status" value="1"/>
</dbReference>
<evidence type="ECO:0000256" key="6">
    <source>
        <dbReference type="ARBA" id="ARBA00023170"/>
    </source>
</evidence>
<dbReference type="GO" id="GO:0004930">
    <property type="term" value="F:G protein-coupled receptor activity"/>
    <property type="evidence" value="ECO:0007669"/>
    <property type="project" value="UniProtKB-KW"/>
</dbReference>
<dbReference type="CDD" id="cd00637">
    <property type="entry name" value="7tm_classA_rhodopsin-like"/>
    <property type="match status" value="1"/>
</dbReference>
<sequence>MFTGDVYLNLPTGLREELASMRNQTTTNDQKLTVTLSLRLDLKMAQLNVSSTVESGMIASPELMNVTDYTDSLKVSAHIPSLPTLSDDLVFQTGITIAFLVAYGIVMVPAILGNLFIIFAVVCYRELRSQHSNIYNINLAVCDLMVVVAECPLFIVQFLIRGETAAAFFTNAVCHLTFFVSGFFGTCCILTMLAIGVERYCAVMHPLQMIGENKSTRARGVIFFFWSFSILTHLGQMAIFGEVKVFHYINSAGESFNVTICMSSRPEKKQVFAHIYASTIFILVYGSTFLTTLFLYLRILRHLIKRKHISPDQLLKTGDAPPTRRGDKTKGNSVAPKACTEAVQKTFRMLTCSVLSYLICYSLYFYINLYYIYYGLSEWNGVTLILLGNWFGALNSLINPIVYVVFVGRFWNVVKASLTRRSSALSHPTRVLPGRGRRVPRPRHMAGSTRQSPRIATIDGLNAELGRL</sequence>
<keyword evidence="3 10" id="KW-1133">Transmembrane helix</keyword>
<organism evidence="12 13">
    <name type="scientific">Acanthaster planci</name>
    <name type="common">Crown-of-thorns starfish</name>
    <dbReference type="NCBI Taxonomy" id="133434"/>
    <lineage>
        <taxon>Eukaryota</taxon>
        <taxon>Metazoa</taxon>
        <taxon>Echinodermata</taxon>
        <taxon>Eleutherozoa</taxon>
        <taxon>Asterozoa</taxon>
        <taxon>Asteroidea</taxon>
        <taxon>Valvatacea</taxon>
        <taxon>Valvatida</taxon>
        <taxon>Acanthasteridae</taxon>
        <taxon>Acanthaster</taxon>
    </lineage>
</organism>
<evidence type="ECO:0000256" key="10">
    <source>
        <dbReference type="SAM" id="Phobius"/>
    </source>
</evidence>
<comment type="similarity">
    <text evidence="8">Belongs to the G-protein coupled receptor 1 family.</text>
</comment>
<dbReference type="Gene3D" id="1.20.1070.10">
    <property type="entry name" value="Rhodopsin 7-helix transmembrane proteins"/>
    <property type="match status" value="1"/>
</dbReference>
<dbReference type="OMA" id="ERYCAVM"/>
<dbReference type="InterPro" id="IPR000276">
    <property type="entry name" value="GPCR_Rhodpsn"/>
</dbReference>
<evidence type="ECO:0000256" key="8">
    <source>
        <dbReference type="RuleBase" id="RU000688"/>
    </source>
</evidence>
<feature type="compositionally biased region" description="Basic residues" evidence="9">
    <location>
        <begin position="435"/>
        <end position="444"/>
    </location>
</feature>
<dbReference type="PROSITE" id="PS50262">
    <property type="entry name" value="G_PROTEIN_RECEP_F1_2"/>
    <property type="match status" value="1"/>
</dbReference>
<feature type="transmembrane region" description="Helical" evidence="10">
    <location>
        <begin position="354"/>
        <end position="373"/>
    </location>
</feature>
<dbReference type="PANTHER" id="PTHR45695">
    <property type="entry name" value="LEUCOKININ RECEPTOR-RELATED"/>
    <property type="match status" value="1"/>
</dbReference>
<evidence type="ECO:0000256" key="7">
    <source>
        <dbReference type="ARBA" id="ARBA00023224"/>
    </source>
</evidence>
<evidence type="ECO:0000256" key="1">
    <source>
        <dbReference type="ARBA" id="ARBA00004141"/>
    </source>
</evidence>
<evidence type="ECO:0000256" key="2">
    <source>
        <dbReference type="ARBA" id="ARBA00022692"/>
    </source>
</evidence>
<dbReference type="AlphaFoldDB" id="A0A8B7ZDG3"/>
<feature type="transmembrane region" description="Helical" evidence="10">
    <location>
        <begin position="166"/>
        <end position="197"/>
    </location>
</feature>
<name>A0A8B7ZDG3_ACAPL</name>
<evidence type="ECO:0000313" key="13">
    <source>
        <dbReference type="RefSeq" id="XP_022103012.1"/>
    </source>
</evidence>
<keyword evidence="4 8" id="KW-0297">G-protein coupled receptor</keyword>
<feature type="transmembrane region" description="Helical" evidence="10">
    <location>
        <begin position="275"/>
        <end position="297"/>
    </location>
</feature>
<feature type="transmembrane region" description="Helical" evidence="10">
    <location>
        <begin position="218"/>
        <end position="240"/>
    </location>
</feature>
<dbReference type="PRINTS" id="PR00237">
    <property type="entry name" value="GPCRRHODOPSN"/>
</dbReference>
<evidence type="ECO:0000259" key="11">
    <source>
        <dbReference type="PROSITE" id="PS50262"/>
    </source>
</evidence>
<dbReference type="RefSeq" id="XP_022103012.1">
    <property type="nucleotide sequence ID" value="XM_022247320.1"/>
</dbReference>
<dbReference type="Proteomes" id="UP000694845">
    <property type="component" value="Unplaced"/>
</dbReference>
<keyword evidence="2 8" id="KW-0812">Transmembrane</keyword>
<dbReference type="Pfam" id="PF00001">
    <property type="entry name" value="7tm_1"/>
    <property type="match status" value="1"/>
</dbReference>
<dbReference type="KEGG" id="aplc:110985884"/>
<protein>
    <submittedName>
        <fullName evidence="13">Neuromedin-U receptor 2-like</fullName>
    </submittedName>
</protein>
<evidence type="ECO:0000313" key="12">
    <source>
        <dbReference type="Proteomes" id="UP000694845"/>
    </source>
</evidence>
<evidence type="ECO:0000256" key="9">
    <source>
        <dbReference type="SAM" id="MobiDB-lite"/>
    </source>
</evidence>
<keyword evidence="5 10" id="KW-0472">Membrane</keyword>
<dbReference type="PANTHER" id="PTHR45695:SF9">
    <property type="entry name" value="LEUCOKININ RECEPTOR"/>
    <property type="match status" value="1"/>
</dbReference>
<dbReference type="InterPro" id="IPR017452">
    <property type="entry name" value="GPCR_Rhodpsn_7TM"/>
</dbReference>
<keyword evidence="7 8" id="KW-0807">Transducer</keyword>
<gene>
    <name evidence="13" type="primary">LOC110985884</name>
</gene>
<feature type="transmembrane region" description="Helical" evidence="10">
    <location>
        <begin position="134"/>
        <end position="160"/>
    </location>
</feature>
<keyword evidence="6 8" id="KW-0675">Receptor</keyword>
<keyword evidence="12" id="KW-1185">Reference proteome</keyword>
<feature type="region of interest" description="Disordered" evidence="9">
    <location>
        <begin position="427"/>
        <end position="450"/>
    </location>
</feature>
<feature type="domain" description="G-protein coupled receptors family 1 profile" evidence="11">
    <location>
        <begin position="113"/>
        <end position="403"/>
    </location>
</feature>
<dbReference type="SUPFAM" id="SSF81321">
    <property type="entry name" value="Family A G protein-coupled receptor-like"/>
    <property type="match status" value="1"/>
</dbReference>
<comment type="subcellular location">
    <subcellularLocation>
        <location evidence="1">Membrane</location>
        <topology evidence="1">Multi-pass membrane protein</topology>
    </subcellularLocation>
</comment>
<proteinExistence type="inferred from homology"/>
<dbReference type="GeneID" id="110985884"/>
<dbReference type="OrthoDB" id="6159456at2759"/>
<accession>A0A8B7ZDG3</accession>
<reference evidence="13" key="1">
    <citation type="submission" date="2025-08" db="UniProtKB">
        <authorList>
            <consortium name="RefSeq"/>
        </authorList>
    </citation>
    <scope>IDENTIFICATION</scope>
</reference>
<evidence type="ECO:0000256" key="3">
    <source>
        <dbReference type="ARBA" id="ARBA00022989"/>
    </source>
</evidence>
<evidence type="ECO:0000256" key="5">
    <source>
        <dbReference type="ARBA" id="ARBA00023136"/>
    </source>
</evidence>
<feature type="transmembrane region" description="Helical" evidence="10">
    <location>
        <begin position="89"/>
        <end position="122"/>
    </location>
</feature>